<proteinExistence type="predicted"/>
<feature type="region of interest" description="Disordered" evidence="1">
    <location>
        <begin position="50"/>
        <end position="70"/>
    </location>
</feature>
<reference evidence="3 4" key="1">
    <citation type="submission" date="2018-12" db="EMBL/GenBank/DDBJ databases">
        <authorList>
            <person name="Yu L."/>
        </authorList>
    </citation>
    <scope>NUCLEOTIDE SEQUENCE [LARGE SCALE GENOMIC DNA]</scope>
    <source>
        <strain evidence="3 4">S5H2222</strain>
    </source>
</reference>
<keyword evidence="2" id="KW-0732">Signal</keyword>
<comment type="caution">
    <text evidence="3">The sequence shown here is derived from an EMBL/GenBank/DDBJ whole genome shotgun (WGS) entry which is preliminary data.</text>
</comment>
<organism evidence="3 4">
    <name type="scientific">Lysinibacillus telephonicus</name>
    <dbReference type="NCBI Taxonomy" id="1714840"/>
    <lineage>
        <taxon>Bacteria</taxon>
        <taxon>Bacillati</taxon>
        <taxon>Bacillota</taxon>
        <taxon>Bacilli</taxon>
        <taxon>Bacillales</taxon>
        <taxon>Bacillaceae</taxon>
        <taxon>Lysinibacillus</taxon>
    </lineage>
</organism>
<dbReference type="Proteomes" id="UP000276349">
    <property type="component" value="Unassembled WGS sequence"/>
</dbReference>
<dbReference type="PROSITE" id="PS51257">
    <property type="entry name" value="PROKAR_LIPOPROTEIN"/>
    <property type="match status" value="1"/>
</dbReference>
<evidence type="ECO:0000256" key="1">
    <source>
        <dbReference type="SAM" id="MobiDB-lite"/>
    </source>
</evidence>
<evidence type="ECO:0008006" key="5">
    <source>
        <dbReference type="Google" id="ProtNLM"/>
    </source>
</evidence>
<evidence type="ECO:0000256" key="2">
    <source>
        <dbReference type="SAM" id="SignalP"/>
    </source>
</evidence>
<gene>
    <name evidence="3" type="ORF">EKG35_07120</name>
</gene>
<accession>A0A3S0HJU3</accession>
<sequence>MNKVKFLLTIMFTLGILYACNNNDDQEEVMTENKQNNQTDEITEEIENNTALQADETMDPDQTVADKTQNGGLSSKFTNFDLDVEYKNDISFDVEYTNNQNKVTAEIEDEINNVHLQGDEANKRLMEAFELLNFEENTNDEEVRSQVLEAFNLDENFKEFELEIKFETGEVKKYNFNNNSGQ</sequence>
<keyword evidence="4" id="KW-1185">Reference proteome</keyword>
<evidence type="ECO:0000313" key="3">
    <source>
        <dbReference type="EMBL" id="RTQ93884.1"/>
    </source>
</evidence>
<feature type="chain" id="PRO_5038796199" description="YusW-like protein" evidence="2">
    <location>
        <begin position="20"/>
        <end position="182"/>
    </location>
</feature>
<dbReference type="AlphaFoldDB" id="A0A3S0HJU3"/>
<dbReference type="EMBL" id="RXNR01000015">
    <property type="protein sequence ID" value="RTQ93884.1"/>
    <property type="molecule type" value="Genomic_DNA"/>
</dbReference>
<dbReference type="InterPro" id="IPR025623">
    <property type="entry name" value="YusW"/>
</dbReference>
<dbReference type="OrthoDB" id="2452750at2"/>
<dbReference type="Pfam" id="PF14039">
    <property type="entry name" value="YusW"/>
    <property type="match status" value="1"/>
</dbReference>
<name>A0A3S0HJU3_9BACI</name>
<protein>
    <recommendedName>
        <fullName evidence="5">YusW-like protein</fullName>
    </recommendedName>
</protein>
<feature type="signal peptide" evidence="2">
    <location>
        <begin position="1"/>
        <end position="19"/>
    </location>
</feature>
<evidence type="ECO:0000313" key="4">
    <source>
        <dbReference type="Proteomes" id="UP000276349"/>
    </source>
</evidence>
<dbReference type="RefSeq" id="WP_126293755.1">
    <property type="nucleotide sequence ID" value="NZ_RXNR01000015.1"/>
</dbReference>